<keyword evidence="1" id="KW-1133">Transmembrane helix</keyword>
<dbReference type="EMBL" id="BPRC01000001">
    <property type="protein sequence ID" value="GJE63716.1"/>
    <property type="molecule type" value="Genomic_DNA"/>
</dbReference>
<name>A0ABQ4U8S8_9HYPH</name>
<proteinExistence type="predicted"/>
<organism evidence="2 3">
    <name type="scientific">Methylorubrum aminovorans</name>
    <dbReference type="NCBI Taxonomy" id="269069"/>
    <lineage>
        <taxon>Bacteria</taxon>
        <taxon>Pseudomonadati</taxon>
        <taxon>Pseudomonadota</taxon>
        <taxon>Alphaproteobacteria</taxon>
        <taxon>Hyphomicrobiales</taxon>
        <taxon>Methylobacteriaceae</taxon>
        <taxon>Methylorubrum</taxon>
    </lineage>
</organism>
<sequence>MLQPANDHEPLSHTEKANAVFFLSLLPACAVTVVVCLFHLGVL</sequence>
<dbReference type="Proteomes" id="UP001055039">
    <property type="component" value="Unassembled WGS sequence"/>
</dbReference>
<keyword evidence="1" id="KW-0812">Transmembrane</keyword>
<protein>
    <submittedName>
        <fullName evidence="2">Uncharacterized protein</fullName>
    </submittedName>
</protein>
<reference evidence="2" key="2">
    <citation type="submission" date="2021-08" db="EMBL/GenBank/DDBJ databases">
        <authorList>
            <person name="Tani A."/>
            <person name="Ola A."/>
            <person name="Ogura Y."/>
            <person name="Katsura K."/>
            <person name="Hayashi T."/>
        </authorList>
    </citation>
    <scope>NUCLEOTIDE SEQUENCE</scope>
    <source>
        <strain evidence="2">NBRC 15686</strain>
    </source>
</reference>
<keyword evidence="1" id="KW-0472">Membrane</keyword>
<evidence type="ECO:0000313" key="3">
    <source>
        <dbReference type="Proteomes" id="UP001055039"/>
    </source>
</evidence>
<reference evidence="2" key="1">
    <citation type="journal article" date="2021" name="Front. Microbiol.">
        <title>Comprehensive Comparative Genomics and Phenotyping of Methylobacterium Species.</title>
        <authorList>
            <person name="Alessa O."/>
            <person name="Ogura Y."/>
            <person name="Fujitani Y."/>
            <person name="Takami H."/>
            <person name="Hayashi T."/>
            <person name="Sahin N."/>
            <person name="Tani A."/>
        </authorList>
    </citation>
    <scope>NUCLEOTIDE SEQUENCE</scope>
    <source>
        <strain evidence="2">NBRC 15686</strain>
    </source>
</reference>
<feature type="transmembrane region" description="Helical" evidence="1">
    <location>
        <begin position="20"/>
        <end position="42"/>
    </location>
</feature>
<gene>
    <name evidence="2" type="ORF">LNAOJCKE_0914</name>
</gene>
<comment type="caution">
    <text evidence="2">The sequence shown here is derived from an EMBL/GenBank/DDBJ whole genome shotgun (WGS) entry which is preliminary data.</text>
</comment>
<evidence type="ECO:0000256" key="1">
    <source>
        <dbReference type="SAM" id="Phobius"/>
    </source>
</evidence>
<accession>A0ABQ4U8S8</accession>
<keyword evidence="3" id="KW-1185">Reference proteome</keyword>
<evidence type="ECO:0000313" key="2">
    <source>
        <dbReference type="EMBL" id="GJE63716.1"/>
    </source>
</evidence>
<dbReference type="RefSeq" id="WP_283214473.1">
    <property type="nucleotide sequence ID" value="NZ_BAAADH010000001.1"/>
</dbReference>